<evidence type="ECO:0000256" key="6">
    <source>
        <dbReference type="ARBA" id="ARBA00022741"/>
    </source>
</evidence>
<dbReference type="Pfam" id="PF01715">
    <property type="entry name" value="IPPT"/>
    <property type="match status" value="1"/>
</dbReference>
<dbReference type="FunFam" id="1.10.20.140:FF:000001">
    <property type="entry name" value="tRNA dimethylallyltransferase"/>
    <property type="match status" value="1"/>
</dbReference>
<reference evidence="14" key="1">
    <citation type="submission" date="2013-03" db="EMBL/GenBank/DDBJ databases">
        <title>Draft genome sequence of the hydrogen-ethanol-producing anaerobic alkalithermophilic Caloramator celere.</title>
        <authorList>
            <person name="Ciranna A."/>
            <person name="Larjo A."/>
            <person name="Kivisto A."/>
            <person name="Santala V."/>
            <person name="Roos C."/>
            <person name="Karp M."/>
        </authorList>
    </citation>
    <scope>NUCLEOTIDE SEQUENCE [LARGE SCALE GENOMIC DNA]</scope>
    <source>
        <strain evidence="14">DSM 8682</strain>
    </source>
</reference>
<evidence type="ECO:0000256" key="8">
    <source>
        <dbReference type="ARBA" id="ARBA00022842"/>
    </source>
</evidence>
<evidence type="ECO:0000313" key="15">
    <source>
        <dbReference type="Proteomes" id="UP000014923"/>
    </source>
</evidence>
<dbReference type="GO" id="GO:0006400">
    <property type="term" value="P:tRNA modification"/>
    <property type="evidence" value="ECO:0007669"/>
    <property type="project" value="TreeGrafter"/>
</dbReference>
<dbReference type="HOGENOM" id="CLU_032616_0_1_9"/>
<dbReference type="Proteomes" id="UP000014923">
    <property type="component" value="Unassembled WGS sequence"/>
</dbReference>
<evidence type="ECO:0000256" key="4">
    <source>
        <dbReference type="ARBA" id="ARBA00022679"/>
    </source>
</evidence>
<comment type="caution">
    <text evidence="14">The sequence shown here is derived from an EMBL/GenBank/DDBJ whole genome shotgun (WGS) entry which is preliminary data.</text>
</comment>
<dbReference type="Gene3D" id="3.40.50.300">
    <property type="entry name" value="P-loop containing nucleotide triphosphate hydrolases"/>
    <property type="match status" value="1"/>
</dbReference>
<feature type="site" description="Interaction with substrate tRNA" evidence="10">
    <location>
        <position position="103"/>
    </location>
</feature>
<evidence type="ECO:0000313" key="14">
    <source>
        <dbReference type="EMBL" id="CDF57986.1"/>
    </source>
</evidence>
<organism evidence="14 15">
    <name type="scientific">Thermobrachium celere DSM 8682</name>
    <dbReference type="NCBI Taxonomy" id="941824"/>
    <lineage>
        <taxon>Bacteria</taxon>
        <taxon>Bacillati</taxon>
        <taxon>Bacillota</taxon>
        <taxon>Clostridia</taxon>
        <taxon>Eubacteriales</taxon>
        <taxon>Clostridiaceae</taxon>
        <taxon>Thermobrachium</taxon>
    </lineage>
</organism>
<dbReference type="RefSeq" id="WP_018661648.1">
    <property type="nucleotide sequence ID" value="NZ_HF952018.1"/>
</dbReference>
<comment type="similarity">
    <text evidence="3 10 13">Belongs to the IPP transferase family.</text>
</comment>
<comment type="function">
    <text evidence="2 10 12">Catalyzes the transfer of a dimethylallyl group onto the adenine at position 37 in tRNAs that read codons beginning with uridine, leading to the formation of N6-(dimethylallyl)adenosine (i(6)A).</text>
</comment>
<evidence type="ECO:0000256" key="10">
    <source>
        <dbReference type="HAMAP-Rule" id="MF_00185"/>
    </source>
</evidence>
<keyword evidence="15" id="KW-1185">Reference proteome</keyword>
<dbReference type="GO" id="GO:0052381">
    <property type="term" value="F:tRNA dimethylallyltransferase activity"/>
    <property type="evidence" value="ECO:0007669"/>
    <property type="project" value="UniProtKB-UniRule"/>
</dbReference>
<evidence type="ECO:0000256" key="2">
    <source>
        <dbReference type="ARBA" id="ARBA00003213"/>
    </source>
</evidence>
<feature type="binding site" evidence="10">
    <location>
        <begin position="12"/>
        <end position="19"/>
    </location>
    <ligand>
        <name>ATP</name>
        <dbReference type="ChEBI" id="CHEBI:30616"/>
    </ligand>
</feature>
<comment type="subunit">
    <text evidence="10">Monomer.</text>
</comment>
<dbReference type="GO" id="GO:0005524">
    <property type="term" value="F:ATP binding"/>
    <property type="evidence" value="ECO:0007669"/>
    <property type="project" value="UniProtKB-UniRule"/>
</dbReference>
<dbReference type="Gene3D" id="1.10.20.140">
    <property type="match status" value="1"/>
</dbReference>
<evidence type="ECO:0000256" key="5">
    <source>
        <dbReference type="ARBA" id="ARBA00022694"/>
    </source>
</evidence>
<comment type="caution">
    <text evidence="10">Lacks conserved residue(s) required for the propagation of feature annotation.</text>
</comment>
<dbReference type="InterPro" id="IPR039657">
    <property type="entry name" value="Dimethylallyltransferase"/>
</dbReference>
<evidence type="ECO:0000256" key="7">
    <source>
        <dbReference type="ARBA" id="ARBA00022840"/>
    </source>
</evidence>
<evidence type="ECO:0000256" key="13">
    <source>
        <dbReference type="RuleBase" id="RU003785"/>
    </source>
</evidence>
<keyword evidence="7 10" id="KW-0067">ATP-binding</keyword>
<feature type="site" description="Interaction with substrate tRNA" evidence="10">
    <location>
        <position position="126"/>
    </location>
</feature>
<sequence length="315" mass="36460">MKNKPNIIIIAGPTASGKTKIGIELAKVLNGEVVSADSMQIYRYMDIGTAKPSLEEMEGIKHHLIDIVNPDEEFSVALFRKYADYAINEIINKGKVPIIVGGTGLYINSLTYSLNFTESPPDKEYREYLTNLAQKYGPNYLHDMLKEIDIEAAKNIHPNNVKRVIRALEVYKNTGKKISEYQAETKFNEPDYNFAYIALDMPRDVLYDRINKRVDLMFKKGLLEEVKTLIKMGYNKNLQSMQAIGYKEVFDFLEGKLSLEDTIELIKQNTRRYAKRQLTWFRKDKRIYWVDVYNKSLEEILSNILGYIEGKLKLK</sequence>
<keyword evidence="8 10" id="KW-0460">Magnesium</keyword>
<keyword evidence="6 10" id="KW-0547">Nucleotide-binding</keyword>
<dbReference type="PANTHER" id="PTHR11088:SF60">
    <property type="entry name" value="TRNA DIMETHYLALLYLTRANSFERASE"/>
    <property type="match status" value="1"/>
</dbReference>
<dbReference type="OrthoDB" id="9776390at2"/>
<dbReference type="PANTHER" id="PTHR11088">
    <property type="entry name" value="TRNA DIMETHYLALLYLTRANSFERASE"/>
    <property type="match status" value="1"/>
</dbReference>
<evidence type="ECO:0000256" key="12">
    <source>
        <dbReference type="RuleBase" id="RU003784"/>
    </source>
</evidence>
<evidence type="ECO:0000256" key="3">
    <source>
        <dbReference type="ARBA" id="ARBA00005842"/>
    </source>
</evidence>
<keyword evidence="5 10" id="KW-0819">tRNA processing</keyword>
<comment type="catalytic activity">
    <reaction evidence="9 10 11">
        <text>adenosine(37) in tRNA + dimethylallyl diphosphate = N(6)-dimethylallyladenosine(37) in tRNA + diphosphate</text>
        <dbReference type="Rhea" id="RHEA:26482"/>
        <dbReference type="Rhea" id="RHEA-COMP:10162"/>
        <dbReference type="Rhea" id="RHEA-COMP:10375"/>
        <dbReference type="ChEBI" id="CHEBI:33019"/>
        <dbReference type="ChEBI" id="CHEBI:57623"/>
        <dbReference type="ChEBI" id="CHEBI:74411"/>
        <dbReference type="ChEBI" id="CHEBI:74415"/>
        <dbReference type="EC" id="2.5.1.75"/>
    </reaction>
</comment>
<feature type="binding site" evidence="10">
    <location>
        <begin position="14"/>
        <end position="19"/>
    </location>
    <ligand>
        <name>substrate</name>
    </ligand>
</feature>
<dbReference type="HAMAP" id="MF_00185">
    <property type="entry name" value="IPP_trans"/>
    <property type="match status" value="1"/>
</dbReference>
<dbReference type="SUPFAM" id="SSF52540">
    <property type="entry name" value="P-loop containing nucleoside triphosphate hydrolases"/>
    <property type="match status" value="2"/>
</dbReference>
<protein>
    <recommendedName>
        <fullName evidence="10">tRNA dimethylallyltransferase</fullName>
        <ecNumber evidence="10">2.5.1.75</ecNumber>
    </recommendedName>
    <alternativeName>
        <fullName evidence="10">Dimethylallyl diphosphate:tRNA dimethylallyltransferase</fullName>
        <shortName evidence="10">DMAPP:tRNA dimethylallyltransferase</shortName>
        <shortName evidence="10">DMATase</shortName>
    </alternativeName>
    <alternativeName>
        <fullName evidence="10">Isopentenyl-diphosphate:tRNA isopentenyltransferase</fullName>
        <shortName evidence="10">IPP transferase</shortName>
        <shortName evidence="10">IPPT</shortName>
        <shortName evidence="10">IPTase</shortName>
    </alternativeName>
</protein>
<dbReference type="InterPro" id="IPR018022">
    <property type="entry name" value="IPT"/>
</dbReference>
<dbReference type="AlphaFoldDB" id="R7RRK2"/>
<dbReference type="eggNOG" id="COG0324">
    <property type="taxonomic scope" value="Bacteria"/>
</dbReference>
<evidence type="ECO:0000256" key="11">
    <source>
        <dbReference type="RuleBase" id="RU003783"/>
    </source>
</evidence>
<dbReference type="EC" id="2.5.1.75" evidence="10"/>
<dbReference type="InterPro" id="IPR027417">
    <property type="entry name" value="P-loop_NTPase"/>
</dbReference>
<dbReference type="NCBIfam" id="TIGR00174">
    <property type="entry name" value="miaA"/>
    <property type="match status" value="1"/>
</dbReference>
<evidence type="ECO:0000256" key="9">
    <source>
        <dbReference type="ARBA" id="ARBA00049563"/>
    </source>
</evidence>
<comment type="cofactor">
    <cofactor evidence="1 10">
        <name>Mg(2+)</name>
        <dbReference type="ChEBI" id="CHEBI:18420"/>
    </cofactor>
</comment>
<feature type="region of interest" description="Interaction with substrate tRNA" evidence="10">
    <location>
        <begin position="37"/>
        <end position="40"/>
    </location>
</feature>
<proteinExistence type="inferred from homology"/>
<accession>R7RRK2</accession>
<name>R7RRK2_9CLOT</name>
<dbReference type="EMBL" id="CAVN010000092">
    <property type="protein sequence ID" value="CDF57986.1"/>
    <property type="molecule type" value="Genomic_DNA"/>
</dbReference>
<keyword evidence="4 10" id="KW-0808">Transferase</keyword>
<gene>
    <name evidence="10" type="primary">miaA</name>
    <name evidence="14" type="ORF">TCEL_01900</name>
</gene>
<evidence type="ECO:0000256" key="1">
    <source>
        <dbReference type="ARBA" id="ARBA00001946"/>
    </source>
</evidence>